<dbReference type="EMBL" id="BARW01003128">
    <property type="protein sequence ID" value="GAI63694.1"/>
    <property type="molecule type" value="Genomic_DNA"/>
</dbReference>
<gene>
    <name evidence="1" type="ORF">S12H4_08182</name>
</gene>
<protein>
    <submittedName>
        <fullName evidence="1">Uncharacterized protein</fullName>
    </submittedName>
</protein>
<evidence type="ECO:0000313" key="1">
    <source>
        <dbReference type="EMBL" id="GAI63694.1"/>
    </source>
</evidence>
<reference evidence="1" key="1">
    <citation type="journal article" date="2014" name="Front. Microbiol.">
        <title>High frequency of phylogenetically diverse reductive dehalogenase-homologous genes in deep subseafloor sedimentary metagenomes.</title>
        <authorList>
            <person name="Kawai M."/>
            <person name="Futagami T."/>
            <person name="Toyoda A."/>
            <person name="Takaki Y."/>
            <person name="Nishi S."/>
            <person name="Hori S."/>
            <person name="Arai W."/>
            <person name="Tsubouchi T."/>
            <person name="Morono Y."/>
            <person name="Uchiyama I."/>
            <person name="Ito T."/>
            <person name="Fujiyama A."/>
            <person name="Inagaki F."/>
            <person name="Takami H."/>
        </authorList>
    </citation>
    <scope>NUCLEOTIDE SEQUENCE</scope>
    <source>
        <strain evidence="1">Expedition CK06-06</strain>
    </source>
</reference>
<accession>X1S7B0</accession>
<organism evidence="1">
    <name type="scientific">marine sediment metagenome</name>
    <dbReference type="NCBI Taxonomy" id="412755"/>
    <lineage>
        <taxon>unclassified sequences</taxon>
        <taxon>metagenomes</taxon>
        <taxon>ecological metagenomes</taxon>
    </lineage>
</organism>
<feature type="non-terminal residue" evidence="1">
    <location>
        <position position="1"/>
    </location>
</feature>
<comment type="caution">
    <text evidence="1">The sequence shown here is derived from an EMBL/GenBank/DDBJ whole genome shotgun (WGS) entry which is preliminary data.</text>
</comment>
<sequence length="72" mass="8494">SIFNHLLFETPETDFGETDLLSNRLGVLFSWNFKPKSWLYIAFNDYQVADEDGKLRLQDRIGAIKAKYLIYF</sequence>
<proteinExistence type="predicted"/>
<dbReference type="AlphaFoldDB" id="X1S7B0"/>
<name>X1S7B0_9ZZZZ</name>